<dbReference type="PRINTS" id="PR00368">
    <property type="entry name" value="FADPNR"/>
</dbReference>
<dbReference type="Proteomes" id="UP001320420">
    <property type="component" value="Unassembled WGS sequence"/>
</dbReference>
<protein>
    <recommendedName>
        <fullName evidence="2">FAD/NAD(P)-binding domain-containing protein</fullName>
    </recommendedName>
</protein>
<dbReference type="PANTHER" id="PTHR43735">
    <property type="entry name" value="APOPTOSIS-INDUCING FACTOR 1"/>
    <property type="match status" value="1"/>
</dbReference>
<dbReference type="SUPFAM" id="SSF51905">
    <property type="entry name" value="FAD/NAD(P)-binding domain"/>
    <property type="match status" value="1"/>
</dbReference>
<accession>A0AAN9UR61</accession>
<dbReference type="Pfam" id="PF07992">
    <property type="entry name" value="Pyr_redox_2"/>
    <property type="match status" value="1"/>
</dbReference>
<dbReference type="EMBL" id="JAKJXP020000028">
    <property type="protein sequence ID" value="KAK7753510.1"/>
    <property type="molecule type" value="Genomic_DNA"/>
</dbReference>
<dbReference type="PRINTS" id="PR00411">
    <property type="entry name" value="PNDRDTASEI"/>
</dbReference>
<dbReference type="PANTHER" id="PTHR43735:SF5">
    <property type="entry name" value="FAD_NAD(P)-BINDING DOMAIN-CONTAINING PROTEIN"/>
    <property type="match status" value="1"/>
</dbReference>
<reference evidence="3 4" key="1">
    <citation type="submission" date="2024-02" db="EMBL/GenBank/DDBJ databases">
        <title>De novo assembly and annotation of 12 fungi associated with fruit tree decline syndrome in Ontario, Canada.</title>
        <authorList>
            <person name="Sulman M."/>
            <person name="Ellouze W."/>
            <person name="Ilyukhin E."/>
        </authorList>
    </citation>
    <scope>NUCLEOTIDE SEQUENCE [LARGE SCALE GENOMIC DNA]</scope>
    <source>
        <strain evidence="3 4">M11/M66-122</strain>
    </source>
</reference>
<proteinExistence type="predicted"/>
<evidence type="ECO:0000259" key="2">
    <source>
        <dbReference type="Pfam" id="PF07992"/>
    </source>
</evidence>
<feature type="domain" description="FAD/NAD(P)-binding" evidence="2">
    <location>
        <begin position="55"/>
        <end position="357"/>
    </location>
</feature>
<sequence length="458" mass="49587">MLQQTLFIIKVLAYGISSLLSDVYRLAVLRAKYLHYRITPWKGKGDDDEGEEVRNIVVVDASFAGYSAARVLAKSLPYLPGNRGRYRVVVVEPHSHFHFTWVLPRFCVVPDHEHKAFIPYGGFLRGVPPDFVRWVAGRAVGASRDAVQISGSSGETIPYAFLIVATGSGISGGDENESNENESKNNSLPSRVDADGKKEGIRQLKDMQQRIRGAENLVIVGGGAAGVELATDAKGQYPDKKVVLVHSRDAVMHRFGARLQAAAMDGLRQLGVDVITGERLVGHDTESGLVTLKSGRQVECDVLIKCTGQRPASHLIADLSPSSVLATGQVRVKSTMQIADDEFPNVYACGDVAETGTPNPNARSADRQAAIAADNVLSAIQGKAPSREYIPNFMDGVIKLTLGLEKSVGYARDGDSELLLRSKEKDLALMSRQAWWRFGAKAFEDDVEGDAVGSKDPA</sequence>
<dbReference type="AlphaFoldDB" id="A0AAN9UR61"/>
<gene>
    <name evidence="3" type="ORF">SLS62_004585</name>
</gene>
<dbReference type="InterPro" id="IPR036188">
    <property type="entry name" value="FAD/NAD-bd_sf"/>
</dbReference>
<name>A0AAN9UR61_9PEZI</name>
<evidence type="ECO:0000313" key="3">
    <source>
        <dbReference type="EMBL" id="KAK7753510.1"/>
    </source>
</evidence>
<organism evidence="3 4">
    <name type="scientific">Diatrype stigma</name>
    <dbReference type="NCBI Taxonomy" id="117547"/>
    <lineage>
        <taxon>Eukaryota</taxon>
        <taxon>Fungi</taxon>
        <taxon>Dikarya</taxon>
        <taxon>Ascomycota</taxon>
        <taxon>Pezizomycotina</taxon>
        <taxon>Sordariomycetes</taxon>
        <taxon>Xylariomycetidae</taxon>
        <taxon>Xylariales</taxon>
        <taxon>Diatrypaceae</taxon>
        <taxon>Diatrype</taxon>
    </lineage>
</organism>
<dbReference type="InterPro" id="IPR023753">
    <property type="entry name" value="FAD/NAD-binding_dom"/>
</dbReference>
<keyword evidence="4" id="KW-1185">Reference proteome</keyword>
<dbReference type="GO" id="GO:0050660">
    <property type="term" value="F:flavin adenine dinucleotide binding"/>
    <property type="evidence" value="ECO:0007669"/>
    <property type="project" value="TreeGrafter"/>
</dbReference>
<comment type="caution">
    <text evidence="3">The sequence shown here is derived from an EMBL/GenBank/DDBJ whole genome shotgun (WGS) entry which is preliminary data.</text>
</comment>
<dbReference type="GO" id="GO:0004174">
    <property type="term" value="F:electron-transferring-flavoprotein dehydrogenase activity"/>
    <property type="evidence" value="ECO:0007669"/>
    <property type="project" value="TreeGrafter"/>
</dbReference>
<evidence type="ECO:0000313" key="4">
    <source>
        <dbReference type="Proteomes" id="UP001320420"/>
    </source>
</evidence>
<dbReference type="GO" id="GO:0005737">
    <property type="term" value="C:cytoplasm"/>
    <property type="evidence" value="ECO:0007669"/>
    <property type="project" value="TreeGrafter"/>
</dbReference>
<feature type="region of interest" description="Disordered" evidence="1">
    <location>
        <begin position="172"/>
        <end position="197"/>
    </location>
</feature>
<evidence type="ECO:0000256" key="1">
    <source>
        <dbReference type="SAM" id="MobiDB-lite"/>
    </source>
</evidence>
<dbReference type="Gene3D" id="3.50.50.100">
    <property type="match status" value="1"/>
</dbReference>